<comment type="caution">
    <text evidence="2">The sequence shown here is derived from an EMBL/GenBank/DDBJ whole genome shotgun (WGS) entry which is preliminary data.</text>
</comment>
<accession>A0A427AH97</accession>
<keyword evidence="1" id="KW-1133">Transmembrane helix</keyword>
<dbReference type="EMBL" id="AMZH03002432">
    <property type="protein sequence ID" value="RRT75594.1"/>
    <property type="molecule type" value="Genomic_DNA"/>
</dbReference>
<reference evidence="2 3" key="1">
    <citation type="journal article" date="2014" name="Agronomy (Basel)">
        <title>A Draft Genome Sequence for Ensete ventricosum, the Drought-Tolerant Tree Against Hunger.</title>
        <authorList>
            <person name="Harrison J."/>
            <person name="Moore K.A."/>
            <person name="Paszkiewicz K."/>
            <person name="Jones T."/>
            <person name="Grant M."/>
            <person name="Ambacheew D."/>
            <person name="Muzemil S."/>
            <person name="Studholme D.J."/>
        </authorList>
    </citation>
    <scope>NUCLEOTIDE SEQUENCE [LARGE SCALE GENOMIC DNA]</scope>
</reference>
<proteinExistence type="predicted"/>
<evidence type="ECO:0000256" key="1">
    <source>
        <dbReference type="SAM" id="Phobius"/>
    </source>
</evidence>
<dbReference type="AlphaFoldDB" id="A0A427AH97"/>
<keyword evidence="1" id="KW-0472">Membrane</keyword>
<dbReference type="Proteomes" id="UP000287651">
    <property type="component" value="Unassembled WGS sequence"/>
</dbReference>
<organism evidence="2 3">
    <name type="scientific">Ensete ventricosum</name>
    <name type="common">Abyssinian banana</name>
    <name type="synonym">Musa ensete</name>
    <dbReference type="NCBI Taxonomy" id="4639"/>
    <lineage>
        <taxon>Eukaryota</taxon>
        <taxon>Viridiplantae</taxon>
        <taxon>Streptophyta</taxon>
        <taxon>Embryophyta</taxon>
        <taxon>Tracheophyta</taxon>
        <taxon>Spermatophyta</taxon>
        <taxon>Magnoliopsida</taxon>
        <taxon>Liliopsida</taxon>
        <taxon>Zingiberales</taxon>
        <taxon>Musaceae</taxon>
        <taxon>Ensete</taxon>
    </lineage>
</organism>
<name>A0A427AH97_ENSVE</name>
<sequence length="102" mass="11901">MGAQKSIHARNGRFLLEFSSPSCKRMDFYKEKLAILLTLVSCFRFCFVRLSIKHPNLLGRNEKLDVLWDKGIDDFNILIAFRRPKPDWLSPQSFTIQVHVSC</sequence>
<protein>
    <submittedName>
        <fullName evidence="2">Uncharacterized protein</fullName>
    </submittedName>
</protein>
<evidence type="ECO:0000313" key="3">
    <source>
        <dbReference type="Proteomes" id="UP000287651"/>
    </source>
</evidence>
<keyword evidence="1" id="KW-0812">Transmembrane</keyword>
<feature type="transmembrane region" description="Helical" evidence="1">
    <location>
        <begin position="33"/>
        <end position="52"/>
    </location>
</feature>
<evidence type="ECO:0000313" key="2">
    <source>
        <dbReference type="EMBL" id="RRT75594.1"/>
    </source>
</evidence>
<gene>
    <name evidence="2" type="ORF">B296_00007950</name>
</gene>